<feature type="region of interest" description="Disordered" evidence="2">
    <location>
        <begin position="39"/>
        <end position="60"/>
    </location>
</feature>
<keyword evidence="5" id="KW-1185">Reference proteome</keyword>
<proteinExistence type="predicted"/>
<keyword evidence="1" id="KW-0511">Multifunctional enzyme</keyword>
<organism evidence="4 5">
    <name type="scientific">Galerina marginata (strain CBS 339.88)</name>
    <dbReference type="NCBI Taxonomy" id="685588"/>
    <lineage>
        <taxon>Eukaryota</taxon>
        <taxon>Fungi</taxon>
        <taxon>Dikarya</taxon>
        <taxon>Basidiomycota</taxon>
        <taxon>Agaricomycotina</taxon>
        <taxon>Agaricomycetes</taxon>
        <taxon>Agaricomycetidae</taxon>
        <taxon>Agaricales</taxon>
        <taxon>Agaricineae</taxon>
        <taxon>Strophariaceae</taxon>
        <taxon>Galerina</taxon>
    </lineage>
</organism>
<evidence type="ECO:0000256" key="1">
    <source>
        <dbReference type="ARBA" id="ARBA00023268"/>
    </source>
</evidence>
<feature type="compositionally biased region" description="Acidic residues" evidence="2">
    <location>
        <begin position="40"/>
        <end position="55"/>
    </location>
</feature>
<sequence length="539" mass="62323">MTKCSPQCCNGCRTELREEGRIRKAEIRLLNTCQAGELPDLVDDYDDDDEDEDEPPSVVPPEDCLEDGDHIFATGLMPEAEEIRASSTISQRLAEAFKHNSEPADFSQHVPEHLRDFHSVFSKESFDNLPDPKPWDHAIELVAEANPGPRSCKVYPLVVNEQKELDTFIKENLNSGRIRPSKSPMASPVFLIKKKDGSLRLVQDYRALNAMTVKNKYLLPLISELINKLRGAKYFTKLDVCWGFNNVRMKEGDKWKAAFRTNRGLFEPLVMFFGLTNSPATFQTMMNDIFEDLISEGVVVVYLDDILIFTETIEEHRKVTWRVLELLEKHKLYLRPDKCEFEQTTVEYLRVIISHNSIGMDPVKIAGVAEWPEPSNKKEVQSFLGFTNFYRRFIRDFSEHARPLFDLTRNDTKWHWGSDKQAAFDKLKQSITSTPVLLSPDSTRAFRVEADSSDFATGAVLSQISPEDNKWHPVAFYSKSLSSVERNYEIHDKEMLAIIRSLQEWRHFLEGEEHQFEVWTDHKNLEYFMTAKQLNRRQA</sequence>
<dbReference type="FunFam" id="3.30.70.270:FF:000020">
    <property type="entry name" value="Transposon Tf2-6 polyprotein-like Protein"/>
    <property type="match status" value="1"/>
</dbReference>
<dbReference type="InterPro" id="IPR043128">
    <property type="entry name" value="Rev_trsase/Diguanyl_cyclase"/>
</dbReference>
<reference evidence="5" key="1">
    <citation type="journal article" date="2014" name="Proc. Natl. Acad. Sci. U.S.A.">
        <title>Extensive sampling of basidiomycete genomes demonstrates inadequacy of the white-rot/brown-rot paradigm for wood decay fungi.</title>
        <authorList>
            <person name="Riley R."/>
            <person name="Salamov A.A."/>
            <person name="Brown D.W."/>
            <person name="Nagy L.G."/>
            <person name="Floudas D."/>
            <person name="Held B.W."/>
            <person name="Levasseur A."/>
            <person name="Lombard V."/>
            <person name="Morin E."/>
            <person name="Otillar R."/>
            <person name="Lindquist E.A."/>
            <person name="Sun H."/>
            <person name="LaButti K.M."/>
            <person name="Schmutz J."/>
            <person name="Jabbour D."/>
            <person name="Luo H."/>
            <person name="Baker S.E."/>
            <person name="Pisabarro A.G."/>
            <person name="Walton J.D."/>
            <person name="Blanchette R.A."/>
            <person name="Henrissat B."/>
            <person name="Martin F."/>
            <person name="Cullen D."/>
            <person name="Hibbett D.S."/>
            <person name="Grigoriev I.V."/>
        </authorList>
    </citation>
    <scope>NUCLEOTIDE SEQUENCE [LARGE SCALE GENOMIC DNA]</scope>
    <source>
        <strain evidence="5">CBS 339.88</strain>
    </source>
</reference>
<dbReference type="InterPro" id="IPR000477">
    <property type="entry name" value="RT_dom"/>
</dbReference>
<dbReference type="GO" id="GO:0003824">
    <property type="term" value="F:catalytic activity"/>
    <property type="evidence" value="ECO:0007669"/>
    <property type="project" value="UniProtKB-KW"/>
</dbReference>
<dbReference type="InterPro" id="IPR050951">
    <property type="entry name" value="Retrovirus_Pol_polyprotein"/>
</dbReference>
<dbReference type="Pfam" id="PF17919">
    <property type="entry name" value="RT_RNaseH_2"/>
    <property type="match status" value="1"/>
</dbReference>
<feature type="domain" description="Reverse transcriptase" evidence="3">
    <location>
        <begin position="173"/>
        <end position="353"/>
    </location>
</feature>
<dbReference type="CDD" id="cd01647">
    <property type="entry name" value="RT_LTR"/>
    <property type="match status" value="1"/>
</dbReference>
<dbReference type="Proteomes" id="UP000027222">
    <property type="component" value="Unassembled WGS sequence"/>
</dbReference>
<dbReference type="EMBL" id="KL142412">
    <property type="protein sequence ID" value="KDR67835.1"/>
    <property type="molecule type" value="Genomic_DNA"/>
</dbReference>
<dbReference type="OrthoDB" id="3246250at2759"/>
<gene>
    <name evidence="4" type="ORF">GALMADRAFT_146846</name>
</gene>
<dbReference type="InterPro" id="IPR041577">
    <property type="entry name" value="RT_RNaseH_2"/>
</dbReference>
<dbReference type="AlphaFoldDB" id="A0A067SAA9"/>
<dbReference type="CDD" id="cd09274">
    <property type="entry name" value="RNase_HI_RT_Ty3"/>
    <property type="match status" value="1"/>
</dbReference>
<dbReference type="Gene3D" id="3.10.10.10">
    <property type="entry name" value="HIV Type 1 Reverse Transcriptase, subunit A, domain 1"/>
    <property type="match status" value="1"/>
</dbReference>
<dbReference type="InterPro" id="IPR043502">
    <property type="entry name" value="DNA/RNA_pol_sf"/>
</dbReference>
<dbReference type="PROSITE" id="PS50878">
    <property type="entry name" value="RT_POL"/>
    <property type="match status" value="1"/>
</dbReference>
<evidence type="ECO:0000313" key="5">
    <source>
        <dbReference type="Proteomes" id="UP000027222"/>
    </source>
</evidence>
<dbReference type="HOGENOM" id="CLU_000384_33_4_1"/>
<accession>A0A067SAA9</accession>
<dbReference type="PANTHER" id="PTHR37984">
    <property type="entry name" value="PROTEIN CBG26694"/>
    <property type="match status" value="1"/>
</dbReference>
<protein>
    <recommendedName>
        <fullName evidence="3">Reverse transcriptase domain-containing protein</fullName>
    </recommendedName>
</protein>
<dbReference type="Pfam" id="PF00078">
    <property type="entry name" value="RVT_1"/>
    <property type="match status" value="1"/>
</dbReference>
<evidence type="ECO:0000259" key="3">
    <source>
        <dbReference type="PROSITE" id="PS50878"/>
    </source>
</evidence>
<evidence type="ECO:0000256" key="2">
    <source>
        <dbReference type="SAM" id="MobiDB-lite"/>
    </source>
</evidence>
<dbReference type="PANTHER" id="PTHR37984:SF5">
    <property type="entry name" value="PROTEIN NYNRIN-LIKE"/>
    <property type="match status" value="1"/>
</dbReference>
<name>A0A067SAA9_GALM3</name>
<dbReference type="Gene3D" id="3.30.70.270">
    <property type="match status" value="2"/>
</dbReference>
<dbReference type="SUPFAM" id="SSF56672">
    <property type="entry name" value="DNA/RNA polymerases"/>
    <property type="match status" value="1"/>
</dbReference>
<dbReference type="STRING" id="685588.A0A067SAA9"/>
<evidence type="ECO:0000313" key="4">
    <source>
        <dbReference type="EMBL" id="KDR67835.1"/>
    </source>
</evidence>